<accession>A0A158PJV4</accession>
<gene>
    <name evidence="10" type="ORF">ACOC_LOCUS9245</name>
</gene>
<sequence length="185" mass="21544">MVKFTDLVSVDDFRAGAMENWGMMTFDESSLLYAKGVITDEEKEGVAMTICHEVAHQWFGNLVTMDWWDDLWLNEGFAKYMEFRCIDDLYPDWNIMTQFYTKSVVRSHAEDGQPNPRPVSSHSLDIRSLFDVMSYQKGSAIIRMIESLMGEQEFVRSLIEYLNKYAYANTKGSQLWDIVEKVEKT</sequence>
<dbReference type="GO" id="GO:0008270">
    <property type="term" value="F:zinc ion binding"/>
    <property type="evidence" value="ECO:0007669"/>
    <property type="project" value="InterPro"/>
</dbReference>
<evidence type="ECO:0000256" key="6">
    <source>
        <dbReference type="ARBA" id="ARBA00022801"/>
    </source>
</evidence>
<dbReference type="PANTHER" id="PTHR11533:SF299">
    <property type="entry name" value="AMINOPEPTIDASE"/>
    <property type="match status" value="1"/>
</dbReference>
<dbReference type="SUPFAM" id="SSF55486">
    <property type="entry name" value="Metalloproteases ('zincins'), catalytic domain"/>
    <property type="match status" value="1"/>
</dbReference>
<dbReference type="GO" id="GO:0006508">
    <property type="term" value="P:proteolysis"/>
    <property type="evidence" value="ECO:0007669"/>
    <property type="project" value="UniProtKB-KW"/>
</dbReference>
<evidence type="ECO:0000256" key="2">
    <source>
        <dbReference type="ARBA" id="ARBA00010136"/>
    </source>
</evidence>
<dbReference type="FunFam" id="1.10.390.10:FF:000006">
    <property type="entry name" value="Puromycin-sensitive aminopeptidase"/>
    <property type="match status" value="1"/>
</dbReference>
<reference evidence="12" key="1">
    <citation type="submission" date="2016-04" db="UniProtKB">
        <authorList>
            <consortium name="WormBaseParasite"/>
        </authorList>
    </citation>
    <scope>IDENTIFICATION</scope>
</reference>
<dbReference type="GO" id="GO:0070006">
    <property type="term" value="F:metalloaminopeptidase activity"/>
    <property type="evidence" value="ECO:0007669"/>
    <property type="project" value="TreeGrafter"/>
</dbReference>
<evidence type="ECO:0000256" key="8">
    <source>
        <dbReference type="ARBA" id="ARBA00023049"/>
    </source>
</evidence>
<dbReference type="Pfam" id="PF01433">
    <property type="entry name" value="Peptidase_M1"/>
    <property type="match status" value="1"/>
</dbReference>
<keyword evidence="5" id="KW-0479">Metal-binding</keyword>
<dbReference type="AlphaFoldDB" id="A0A158PJV4"/>
<dbReference type="GO" id="GO:0005737">
    <property type="term" value="C:cytoplasm"/>
    <property type="evidence" value="ECO:0007669"/>
    <property type="project" value="TreeGrafter"/>
</dbReference>
<keyword evidence="4" id="KW-0645">Protease</keyword>
<evidence type="ECO:0000259" key="9">
    <source>
        <dbReference type="Pfam" id="PF01433"/>
    </source>
</evidence>
<dbReference type="GO" id="GO:0043171">
    <property type="term" value="P:peptide catabolic process"/>
    <property type="evidence" value="ECO:0007669"/>
    <property type="project" value="TreeGrafter"/>
</dbReference>
<proteinExistence type="inferred from homology"/>
<organism evidence="12">
    <name type="scientific">Angiostrongylus costaricensis</name>
    <name type="common">Nematode worm</name>
    <dbReference type="NCBI Taxonomy" id="334426"/>
    <lineage>
        <taxon>Eukaryota</taxon>
        <taxon>Metazoa</taxon>
        <taxon>Ecdysozoa</taxon>
        <taxon>Nematoda</taxon>
        <taxon>Chromadorea</taxon>
        <taxon>Rhabditida</taxon>
        <taxon>Rhabditina</taxon>
        <taxon>Rhabditomorpha</taxon>
        <taxon>Strongyloidea</taxon>
        <taxon>Metastrongylidae</taxon>
        <taxon>Angiostrongylus</taxon>
    </lineage>
</organism>
<evidence type="ECO:0000256" key="7">
    <source>
        <dbReference type="ARBA" id="ARBA00022833"/>
    </source>
</evidence>
<evidence type="ECO:0000313" key="12">
    <source>
        <dbReference type="WBParaSite" id="ACOC_0000924401-mRNA-1"/>
    </source>
</evidence>
<evidence type="ECO:0000256" key="5">
    <source>
        <dbReference type="ARBA" id="ARBA00022723"/>
    </source>
</evidence>
<feature type="domain" description="Peptidase M1 membrane alanine aminopeptidase" evidence="9">
    <location>
        <begin position="5"/>
        <end position="182"/>
    </location>
</feature>
<dbReference type="WBParaSite" id="ACOC_0000924401-mRNA-1">
    <property type="protein sequence ID" value="ACOC_0000924401-mRNA-1"/>
    <property type="gene ID" value="ACOC_0000924401"/>
</dbReference>
<dbReference type="InterPro" id="IPR001930">
    <property type="entry name" value="Peptidase_M1"/>
</dbReference>
<dbReference type="Proteomes" id="UP000267027">
    <property type="component" value="Unassembled WGS sequence"/>
</dbReference>
<comment type="cofactor">
    <cofactor evidence="1">
        <name>Zn(2+)</name>
        <dbReference type="ChEBI" id="CHEBI:29105"/>
    </cofactor>
</comment>
<dbReference type="GO" id="GO:0042277">
    <property type="term" value="F:peptide binding"/>
    <property type="evidence" value="ECO:0007669"/>
    <property type="project" value="TreeGrafter"/>
</dbReference>
<dbReference type="Gene3D" id="1.10.390.10">
    <property type="entry name" value="Neutral Protease Domain 2"/>
    <property type="match status" value="1"/>
</dbReference>
<protein>
    <submittedName>
        <fullName evidence="12">Peptidase_M1 domain-containing protein</fullName>
    </submittedName>
</protein>
<dbReference type="GO" id="GO:0005615">
    <property type="term" value="C:extracellular space"/>
    <property type="evidence" value="ECO:0007669"/>
    <property type="project" value="TreeGrafter"/>
</dbReference>
<evidence type="ECO:0000256" key="1">
    <source>
        <dbReference type="ARBA" id="ARBA00001947"/>
    </source>
</evidence>
<keyword evidence="7" id="KW-0862">Zinc</keyword>
<evidence type="ECO:0000256" key="4">
    <source>
        <dbReference type="ARBA" id="ARBA00022670"/>
    </source>
</evidence>
<dbReference type="OrthoDB" id="6337587at2759"/>
<dbReference type="STRING" id="334426.A0A158PJV4"/>
<reference evidence="10 11" key="2">
    <citation type="submission" date="2018-11" db="EMBL/GenBank/DDBJ databases">
        <authorList>
            <consortium name="Pathogen Informatics"/>
        </authorList>
    </citation>
    <scope>NUCLEOTIDE SEQUENCE [LARGE SCALE GENOMIC DNA]</scope>
    <source>
        <strain evidence="10 11">Costa Rica</strain>
    </source>
</reference>
<dbReference type="InterPro" id="IPR050344">
    <property type="entry name" value="Peptidase_M1_aminopeptidases"/>
</dbReference>
<keyword evidence="6" id="KW-0378">Hydrolase</keyword>
<evidence type="ECO:0000313" key="10">
    <source>
        <dbReference type="EMBL" id="VDM60830.1"/>
    </source>
</evidence>
<dbReference type="PANTHER" id="PTHR11533">
    <property type="entry name" value="PROTEASE M1 ZINC METALLOPROTEASE"/>
    <property type="match status" value="1"/>
</dbReference>
<keyword evidence="11" id="KW-1185">Reference proteome</keyword>
<dbReference type="InterPro" id="IPR014782">
    <property type="entry name" value="Peptidase_M1_dom"/>
</dbReference>
<comment type="similarity">
    <text evidence="2">Belongs to the peptidase M1 family.</text>
</comment>
<dbReference type="EMBL" id="UYYA01004267">
    <property type="protein sequence ID" value="VDM60830.1"/>
    <property type="molecule type" value="Genomic_DNA"/>
</dbReference>
<dbReference type="GO" id="GO:0016020">
    <property type="term" value="C:membrane"/>
    <property type="evidence" value="ECO:0007669"/>
    <property type="project" value="TreeGrafter"/>
</dbReference>
<evidence type="ECO:0000256" key="3">
    <source>
        <dbReference type="ARBA" id="ARBA00022438"/>
    </source>
</evidence>
<dbReference type="InterPro" id="IPR027268">
    <property type="entry name" value="Peptidase_M4/M1_CTD_sf"/>
</dbReference>
<keyword evidence="8" id="KW-0482">Metalloprotease</keyword>
<dbReference type="OMA" id="FFKHRET"/>
<keyword evidence="3" id="KW-0031">Aminopeptidase</keyword>
<name>A0A158PJV4_ANGCS</name>
<dbReference type="PRINTS" id="PR00756">
    <property type="entry name" value="ALADIPTASE"/>
</dbReference>
<evidence type="ECO:0000313" key="11">
    <source>
        <dbReference type="Proteomes" id="UP000267027"/>
    </source>
</evidence>